<evidence type="ECO:0000256" key="2">
    <source>
        <dbReference type="ARBA" id="ARBA00023015"/>
    </source>
</evidence>
<gene>
    <name evidence="7" type="ORF">MANES_05G112000v8</name>
</gene>
<keyword evidence="3" id="KW-0238">DNA-binding</keyword>
<dbReference type="GO" id="GO:0006357">
    <property type="term" value="P:regulation of transcription by RNA polymerase II"/>
    <property type="evidence" value="ECO:0000318"/>
    <property type="project" value="GO_Central"/>
</dbReference>
<proteinExistence type="predicted"/>
<dbReference type="FunFam" id="3.40.1810.10:FF:000006">
    <property type="entry name" value="Agamous-like MADS-box protein AGL62"/>
    <property type="match status" value="1"/>
</dbReference>
<keyword evidence="5" id="KW-0539">Nucleus</keyword>
<keyword evidence="8" id="KW-1185">Reference proteome</keyword>
<dbReference type="InterPro" id="IPR036879">
    <property type="entry name" value="TF_MADSbox_sf"/>
</dbReference>
<dbReference type="Gramene" id="Manes.05G112000.1.v8.1">
    <property type="protein sequence ID" value="Manes.05G112000.1.v8.1.CDS.1"/>
    <property type="gene ID" value="Manes.05G112000.v8.1"/>
</dbReference>
<evidence type="ECO:0000256" key="4">
    <source>
        <dbReference type="ARBA" id="ARBA00023163"/>
    </source>
</evidence>
<evidence type="ECO:0000256" key="3">
    <source>
        <dbReference type="ARBA" id="ARBA00023125"/>
    </source>
</evidence>
<evidence type="ECO:0000259" key="6">
    <source>
        <dbReference type="PROSITE" id="PS50066"/>
    </source>
</evidence>
<dbReference type="OMA" id="HTHQIME"/>
<evidence type="ECO:0000313" key="8">
    <source>
        <dbReference type="Proteomes" id="UP000091857"/>
    </source>
</evidence>
<dbReference type="GO" id="GO:0000981">
    <property type="term" value="F:DNA-binding transcription factor activity, RNA polymerase II-specific"/>
    <property type="evidence" value="ECO:0000318"/>
    <property type="project" value="GO_Central"/>
</dbReference>
<dbReference type="Proteomes" id="UP000091857">
    <property type="component" value="Chromosome 5"/>
</dbReference>
<evidence type="ECO:0000256" key="1">
    <source>
        <dbReference type="ARBA" id="ARBA00004123"/>
    </source>
</evidence>
<dbReference type="PROSITE" id="PS50066">
    <property type="entry name" value="MADS_BOX_2"/>
    <property type="match status" value="1"/>
</dbReference>
<feature type="domain" description="MADS-box" evidence="6">
    <location>
        <begin position="11"/>
        <end position="71"/>
    </location>
</feature>
<reference evidence="8" key="1">
    <citation type="journal article" date="2016" name="Nat. Biotechnol.">
        <title>Sequencing wild and cultivated cassava and related species reveals extensive interspecific hybridization and genetic diversity.</title>
        <authorList>
            <person name="Bredeson J.V."/>
            <person name="Lyons J.B."/>
            <person name="Prochnik S.E."/>
            <person name="Wu G.A."/>
            <person name="Ha C.M."/>
            <person name="Edsinger-Gonzales E."/>
            <person name="Grimwood J."/>
            <person name="Schmutz J."/>
            <person name="Rabbi I.Y."/>
            <person name="Egesi C."/>
            <person name="Nauluvula P."/>
            <person name="Lebot V."/>
            <person name="Ndunguru J."/>
            <person name="Mkamilo G."/>
            <person name="Bart R.S."/>
            <person name="Setter T.L."/>
            <person name="Gleadow R.M."/>
            <person name="Kulakow P."/>
            <person name="Ferguson M.E."/>
            <person name="Rounsley S."/>
            <person name="Rokhsar D.S."/>
        </authorList>
    </citation>
    <scope>NUCLEOTIDE SEQUENCE [LARGE SCALE GENOMIC DNA]</scope>
    <source>
        <strain evidence="8">cv. AM560-2</strain>
    </source>
</reference>
<dbReference type="Gene3D" id="3.40.1810.10">
    <property type="entry name" value="Transcription factor, MADS-box"/>
    <property type="match status" value="1"/>
</dbReference>
<accession>A0A2C9VVB8</accession>
<dbReference type="PANTHER" id="PTHR11945:SF725">
    <property type="entry name" value="AGAMOUS-LIKE 58-RELATED"/>
    <property type="match status" value="1"/>
</dbReference>
<dbReference type="OrthoDB" id="844557at2759"/>
<dbReference type="Pfam" id="PF00319">
    <property type="entry name" value="SRF-TF"/>
    <property type="match status" value="1"/>
</dbReference>
<protein>
    <recommendedName>
        <fullName evidence="6">MADS-box domain-containing protein</fullName>
    </recommendedName>
</protein>
<keyword evidence="4" id="KW-0804">Transcription</keyword>
<dbReference type="GO" id="GO:0000978">
    <property type="term" value="F:RNA polymerase II cis-regulatory region sequence-specific DNA binding"/>
    <property type="evidence" value="ECO:0000318"/>
    <property type="project" value="GO_Central"/>
</dbReference>
<comment type="subcellular location">
    <subcellularLocation>
        <location evidence="1">Nucleus</location>
    </subcellularLocation>
</comment>
<evidence type="ECO:0000313" key="7">
    <source>
        <dbReference type="EMBL" id="OAY50143.1"/>
    </source>
</evidence>
<dbReference type="SUPFAM" id="SSF55455">
    <property type="entry name" value="SRF-like"/>
    <property type="match status" value="1"/>
</dbReference>
<evidence type="ECO:0000256" key="5">
    <source>
        <dbReference type="ARBA" id="ARBA00023242"/>
    </source>
</evidence>
<dbReference type="AlphaFoldDB" id="A0A2C9VVB8"/>
<sequence length="212" mass="23942">MATDMQGKKTKGKQKIEMKKIENEDGKLITFSKRRSGIYKKASELITLTGTELAFVVFSPAGKPFSFAHPSVDEVTNKFLGKQPQANTQGSTHPLIEAHRQARIEELNRQNNEFLHQLDLIKEKGKQLKLRMTGKEKKGWWDSPIEEMNIQQILDAEVSCEEIRSRLINKFMIKTSGGASSSAVHHQSQMMIPFPPMGANVINPPVFPPDFH</sequence>
<dbReference type="GO" id="GO:0005634">
    <property type="term" value="C:nucleus"/>
    <property type="evidence" value="ECO:0007669"/>
    <property type="project" value="UniProtKB-SubCell"/>
</dbReference>
<name>A0A2C9VVB8_MANES</name>
<dbReference type="EMBL" id="CM004391">
    <property type="protein sequence ID" value="OAY50143.1"/>
    <property type="molecule type" value="Genomic_DNA"/>
</dbReference>
<dbReference type="PRINTS" id="PR00404">
    <property type="entry name" value="MADSDOMAIN"/>
</dbReference>
<dbReference type="InterPro" id="IPR002100">
    <property type="entry name" value="TF_MADSbox"/>
</dbReference>
<organism evidence="7 8">
    <name type="scientific">Manihot esculenta</name>
    <name type="common">Cassava</name>
    <name type="synonym">Jatropha manihot</name>
    <dbReference type="NCBI Taxonomy" id="3983"/>
    <lineage>
        <taxon>Eukaryota</taxon>
        <taxon>Viridiplantae</taxon>
        <taxon>Streptophyta</taxon>
        <taxon>Embryophyta</taxon>
        <taxon>Tracheophyta</taxon>
        <taxon>Spermatophyta</taxon>
        <taxon>Magnoliopsida</taxon>
        <taxon>eudicotyledons</taxon>
        <taxon>Gunneridae</taxon>
        <taxon>Pentapetalae</taxon>
        <taxon>rosids</taxon>
        <taxon>fabids</taxon>
        <taxon>Malpighiales</taxon>
        <taxon>Euphorbiaceae</taxon>
        <taxon>Crotonoideae</taxon>
        <taxon>Manihoteae</taxon>
        <taxon>Manihot</taxon>
    </lineage>
</organism>
<dbReference type="GO" id="GO:0046983">
    <property type="term" value="F:protein dimerization activity"/>
    <property type="evidence" value="ECO:0007669"/>
    <property type="project" value="InterPro"/>
</dbReference>
<dbReference type="SMART" id="SM00432">
    <property type="entry name" value="MADS"/>
    <property type="match status" value="1"/>
</dbReference>
<comment type="caution">
    <text evidence="7">The sequence shown here is derived from an EMBL/GenBank/DDBJ whole genome shotgun (WGS) entry which is preliminary data.</text>
</comment>
<dbReference type="PANTHER" id="PTHR11945">
    <property type="entry name" value="MADS BOX PROTEIN"/>
    <property type="match status" value="1"/>
</dbReference>
<keyword evidence="2" id="KW-0805">Transcription regulation</keyword>
<dbReference type="SMR" id="A0A2C9VVB8"/>